<keyword evidence="13 17" id="KW-0472">Membrane</keyword>
<evidence type="ECO:0000256" key="12">
    <source>
        <dbReference type="ARBA" id="ARBA00023065"/>
    </source>
</evidence>
<dbReference type="SFLD" id="SFLDG01168">
    <property type="entry name" value="Ferric_reductase_subgroup_(FRE"/>
    <property type="match status" value="1"/>
</dbReference>
<dbReference type="InterPro" id="IPR039261">
    <property type="entry name" value="FNR_nucleotide-bd"/>
</dbReference>
<keyword evidence="11" id="KW-0408">Iron</keyword>
<evidence type="ECO:0000256" key="17">
    <source>
        <dbReference type="SAM" id="Phobius"/>
    </source>
</evidence>
<dbReference type="InterPro" id="IPR017938">
    <property type="entry name" value="Riboflavin_synthase-like_b-brl"/>
</dbReference>
<dbReference type="Gene3D" id="3.40.50.80">
    <property type="entry name" value="Nucleotide-binding domain of ferredoxin-NADP reductase (FNR) module"/>
    <property type="match status" value="2"/>
</dbReference>
<keyword evidence="5" id="KW-0285">Flavoprotein</keyword>
<dbReference type="FunFam" id="3.40.50.80:FF:000039">
    <property type="entry name" value="Ferric reduction oxidase 3"/>
    <property type="match status" value="1"/>
</dbReference>
<dbReference type="GO" id="GO:0006811">
    <property type="term" value="P:monoatomic ion transport"/>
    <property type="evidence" value="ECO:0007669"/>
    <property type="project" value="UniProtKB-KW"/>
</dbReference>
<keyword evidence="10" id="KW-0560">Oxidoreductase</keyword>
<comment type="catalytic activity">
    <reaction evidence="14">
        <text>2 a Fe(II)-siderophore + NAD(+) + H(+) = 2 a Fe(III)-siderophore + NADH</text>
        <dbReference type="Rhea" id="RHEA:15061"/>
        <dbReference type="Rhea" id="RHEA-COMP:11342"/>
        <dbReference type="Rhea" id="RHEA-COMP:11344"/>
        <dbReference type="ChEBI" id="CHEBI:15378"/>
        <dbReference type="ChEBI" id="CHEBI:29033"/>
        <dbReference type="ChEBI" id="CHEBI:29034"/>
        <dbReference type="ChEBI" id="CHEBI:57540"/>
        <dbReference type="ChEBI" id="CHEBI:57945"/>
        <dbReference type="EC" id="1.16.1.7"/>
    </reaction>
</comment>
<accession>A0AA38T0H0</accession>
<dbReference type="CDD" id="cd06186">
    <property type="entry name" value="NOX_Duox_like_FAD_NADP"/>
    <property type="match status" value="1"/>
</dbReference>
<gene>
    <name evidence="19" type="ORF">OSB04_025492</name>
</gene>
<keyword evidence="12" id="KW-0406">Ion transport</keyword>
<name>A0AA38T0H0_9ASTR</name>
<evidence type="ECO:0000256" key="14">
    <source>
        <dbReference type="ARBA" id="ARBA00050970"/>
    </source>
</evidence>
<comment type="similarity">
    <text evidence="3">Belongs to the ferric reductase (FRE) family.</text>
</comment>
<comment type="subcellular location">
    <subcellularLocation>
        <location evidence="2">Membrane</location>
        <topology evidence="2">Multi-pass membrane protein</topology>
    </subcellularLocation>
</comment>
<comment type="caution">
    <text evidence="19">The sequence shown here is derived from an EMBL/GenBank/DDBJ whole genome shotgun (WGS) entry which is preliminary data.</text>
</comment>
<keyword evidence="9 17" id="KW-1133">Transmembrane helix</keyword>
<dbReference type="Pfam" id="PF08022">
    <property type="entry name" value="FAD_binding_8"/>
    <property type="match status" value="1"/>
</dbReference>
<dbReference type="PRINTS" id="PR00466">
    <property type="entry name" value="GP91PHOX"/>
</dbReference>
<evidence type="ECO:0000256" key="1">
    <source>
        <dbReference type="ARBA" id="ARBA00001974"/>
    </source>
</evidence>
<dbReference type="GO" id="GO:0140618">
    <property type="term" value="F:ferric-chelate reductase (NADH) activity"/>
    <property type="evidence" value="ECO:0007669"/>
    <property type="project" value="UniProtKB-EC"/>
</dbReference>
<keyword evidence="7" id="KW-0479">Metal-binding</keyword>
<keyword evidence="4" id="KW-0813">Transport</keyword>
<feature type="domain" description="FAD-binding FR-type" evidence="18">
    <location>
        <begin position="83"/>
        <end position="188"/>
    </location>
</feature>
<protein>
    <recommendedName>
        <fullName evidence="15">ferric-chelate reductase (NADH)</fullName>
        <ecNumber evidence="15">1.16.1.7</ecNumber>
    </recommendedName>
</protein>
<proteinExistence type="inferred from homology"/>
<sequence length="506" mass="56812">MVKWEKIGISNVAGEVALLTGMAIWLTTIPRIRRSIFELFFYTHHLYVLFVVFFILHVGFSYCWITLPGFYLFLIDRLLRFLQSQQKVRLVSARVLPCQAVELNFSKTPGLHYNSMSSIFINIPSISKLQWHPFSITSSSNLDPEKLSVVIKSEGTWSQKLYEELSMPLPTNHLQVSVEGPYGPASTNFHRYDKLVMFSGGSGITPFISIIRELLHMANESSNSSPQVILVPAFKKSADLAMLDLLLPHSATSHDISRLQLQIQAYVTQEKGKATEEQQLSRTIWFKPGARDAPISAILGRNSWLWLGTIIVCSSVIFLGLVAILTRFYIYPIDHDTNMIYSYSVRSVFNMVSICMSIATTATIVFLWNKKRNSTDMRQIQMTDAPTPMTSPGLSSWYHSADRELESLPNKSFIGSTKVSYGERPDFRKILTESEGSSIGVLVSGPEKMRQDVAAICSSGLSKNLQFESISFSCYLTNSPSSVQKSRNAHNSSQEAGKRIPDPSRS</sequence>
<keyword evidence="6 17" id="KW-0812">Transmembrane</keyword>
<feature type="transmembrane region" description="Helical" evidence="17">
    <location>
        <begin position="304"/>
        <end position="328"/>
    </location>
</feature>
<evidence type="ECO:0000313" key="20">
    <source>
        <dbReference type="Proteomes" id="UP001172457"/>
    </source>
</evidence>
<evidence type="ECO:0000256" key="4">
    <source>
        <dbReference type="ARBA" id="ARBA00022448"/>
    </source>
</evidence>
<evidence type="ECO:0000259" key="18">
    <source>
        <dbReference type="PROSITE" id="PS51384"/>
    </source>
</evidence>
<organism evidence="19 20">
    <name type="scientific">Centaurea solstitialis</name>
    <name type="common">yellow star-thistle</name>
    <dbReference type="NCBI Taxonomy" id="347529"/>
    <lineage>
        <taxon>Eukaryota</taxon>
        <taxon>Viridiplantae</taxon>
        <taxon>Streptophyta</taxon>
        <taxon>Embryophyta</taxon>
        <taxon>Tracheophyta</taxon>
        <taxon>Spermatophyta</taxon>
        <taxon>Magnoliopsida</taxon>
        <taxon>eudicotyledons</taxon>
        <taxon>Gunneridae</taxon>
        <taxon>Pentapetalae</taxon>
        <taxon>asterids</taxon>
        <taxon>campanulids</taxon>
        <taxon>Asterales</taxon>
        <taxon>Asteraceae</taxon>
        <taxon>Carduoideae</taxon>
        <taxon>Cardueae</taxon>
        <taxon>Centaureinae</taxon>
        <taxon>Centaurea</taxon>
    </lineage>
</organism>
<dbReference type="PANTHER" id="PTHR11972:SF195">
    <property type="entry name" value="CYTOCHROME B245, HEAVY CHAIN-RELATED"/>
    <property type="match status" value="1"/>
</dbReference>
<comment type="cofactor">
    <cofactor evidence="1">
        <name>FAD</name>
        <dbReference type="ChEBI" id="CHEBI:57692"/>
    </cofactor>
</comment>
<evidence type="ECO:0000256" key="15">
    <source>
        <dbReference type="ARBA" id="ARBA00066905"/>
    </source>
</evidence>
<evidence type="ECO:0000256" key="7">
    <source>
        <dbReference type="ARBA" id="ARBA00022723"/>
    </source>
</evidence>
<evidence type="ECO:0000256" key="16">
    <source>
        <dbReference type="SAM" id="MobiDB-lite"/>
    </source>
</evidence>
<dbReference type="InterPro" id="IPR017927">
    <property type="entry name" value="FAD-bd_FR_type"/>
</dbReference>
<reference evidence="19" key="1">
    <citation type="submission" date="2023-03" db="EMBL/GenBank/DDBJ databases">
        <title>Chromosome-scale reference genome and RAD-based genetic map of yellow starthistle (Centaurea solstitialis) reveal putative structural variation and QTLs associated with invader traits.</title>
        <authorList>
            <person name="Reatini B."/>
            <person name="Cang F.A."/>
            <person name="Jiang Q."/>
            <person name="Mckibben M.T.W."/>
            <person name="Barker M.S."/>
            <person name="Rieseberg L.H."/>
            <person name="Dlugosch K.M."/>
        </authorList>
    </citation>
    <scope>NUCLEOTIDE SEQUENCE</scope>
    <source>
        <strain evidence="19">CAN-66</strain>
        <tissue evidence="19">Leaf</tissue>
    </source>
</reference>
<dbReference type="SFLD" id="SFLDS00052">
    <property type="entry name" value="Ferric_Reductase_Domain"/>
    <property type="match status" value="1"/>
</dbReference>
<feature type="transmembrane region" description="Helical" evidence="17">
    <location>
        <begin position="7"/>
        <end position="26"/>
    </location>
</feature>
<evidence type="ECO:0000256" key="8">
    <source>
        <dbReference type="ARBA" id="ARBA00022827"/>
    </source>
</evidence>
<dbReference type="InterPro" id="IPR000778">
    <property type="entry name" value="Cyt_b245_heavy_chain"/>
</dbReference>
<dbReference type="SUPFAM" id="SSF63380">
    <property type="entry name" value="Riboflavin synthase domain-like"/>
    <property type="match status" value="1"/>
</dbReference>
<dbReference type="GO" id="GO:0005886">
    <property type="term" value="C:plasma membrane"/>
    <property type="evidence" value="ECO:0007669"/>
    <property type="project" value="TreeGrafter"/>
</dbReference>
<evidence type="ECO:0000256" key="2">
    <source>
        <dbReference type="ARBA" id="ARBA00004141"/>
    </source>
</evidence>
<evidence type="ECO:0000256" key="13">
    <source>
        <dbReference type="ARBA" id="ARBA00023136"/>
    </source>
</evidence>
<dbReference type="EC" id="1.16.1.7" evidence="15"/>
<dbReference type="EMBL" id="JARYMX010000006">
    <property type="protein sequence ID" value="KAJ9545785.1"/>
    <property type="molecule type" value="Genomic_DNA"/>
</dbReference>
<dbReference type="InterPro" id="IPR013121">
    <property type="entry name" value="Fe_red_NAD-bd_6"/>
</dbReference>
<dbReference type="Pfam" id="PF08030">
    <property type="entry name" value="NAD_binding_6"/>
    <property type="match status" value="1"/>
</dbReference>
<dbReference type="GO" id="GO:0046872">
    <property type="term" value="F:metal ion binding"/>
    <property type="evidence" value="ECO:0007669"/>
    <property type="project" value="UniProtKB-KW"/>
</dbReference>
<evidence type="ECO:0000256" key="9">
    <source>
        <dbReference type="ARBA" id="ARBA00022989"/>
    </source>
</evidence>
<keyword evidence="8" id="KW-0274">FAD</keyword>
<feature type="transmembrane region" description="Helical" evidence="17">
    <location>
        <begin position="348"/>
        <end position="368"/>
    </location>
</feature>
<dbReference type="InterPro" id="IPR050369">
    <property type="entry name" value="RBOH/FRE"/>
</dbReference>
<evidence type="ECO:0000256" key="5">
    <source>
        <dbReference type="ARBA" id="ARBA00022630"/>
    </source>
</evidence>
<evidence type="ECO:0000256" key="3">
    <source>
        <dbReference type="ARBA" id="ARBA00006278"/>
    </source>
</evidence>
<evidence type="ECO:0000313" key="19">
    <source>
        <dbReference type="EMBL" id="KAJ9545785.1"/>
    </source>
</evidence>
<dbReference type="SUPFAM" id="SSF52343">
    <property type="entry name" value="Ferredoxin reductase-like, C-terminal NADP-linked domain"/>
    <property type="match status" value="1"/>
</dbReference>
<feature type="transmembrane region" description="Helical" evidence="17">
    <location>
        <begin position="46"/>
        <end position="74"/>
    </location>
</feature>
<dbReference type="Proteomes" id="UP001172457">
    <property type="component" value="Chromosome 6"/>
</dbReference>
<evidence type="ECO:0000256" key="11">
    <source>
        <dbReference type="ARBA" id="ARBA00023004"/>
    </source>
</evidence>
<evidence type="ECO:0000256" key="10">
    <source>
        <dbReference type="ARBA" id="ARBA00023002"/>
    </source>
</evidence>
<feature type="region of interest" description="Disordered" evidence="16">
    <location>
        <begin position="479"/>
        <end position="506"/>
    </location>
</feature>
<feature type="compositionally biased region" description="Basic and acidic residues" evidence="16">
    <location>
        <begin position="496"/>
        <end position="506"/>
    </location>
</feature>
<evidence type="ECO:0000256" key="6">
    <source>
        <dbReference type="ARBA" id="ARBA00022692"/>
    </source>
</evidence>
<dbReference type="InterPro" id="IPR013112">
    <property type="entry name" value="FAD-bd_8"/>
</dbReference>
<dbReference type="AlphaFoldDB" id="A0AA38T0H0"/>
<keyword evidence="20" id="KW-1185">Reference proteome</keyword>
<dbReference type="PANTHER" id="PTHR11972">
    <property type="entry name" value="NADPH OXIDASE"/>
    <property type="match status" value="1"/>
</dbReference>
<dbReference type="PROSITE" id="PS51384">
    <property type="entry name" value="FAD_FR"/>
    <property type="match status" value="1"/>
</dbReference>
<feature type="compositionally biased region" description="Polar residues" evidence="16">
    <location>
        <begin position="479"/>
        <end position="495"/>
    </location>
</feature>